<evidence type="ECO:0000256" key="1">
    <source>
        <dbReference type="SAM" id="MobiDB-lite"/>
    </source>
</evidence>
<evidence type="ECO:0000313" key="2">
    <source>
        <dbReference type="EMBL" id="CAD7229675.1"/>
    </source>
</evidence>
<sequence length="137" mass="14910">MINPPNLQATHSDQVVPARPSSSSSGIPLEESTFDQTEMATSRVTDAFALRNGSPVLLEDERFECDGEDLEDDGMDSSSCKDSAMSDLWIGQDVEILKAMITACFFGYTRNQNLAAVGNRGSATVEMLRRKRSPCGL</sequence>
<protein>
    <submittedName>
        <fullName evidence="2">Uncharacterized protein</fullName>
    </submittedName>
</protein>
<dbReference type="AlphaFoldDB" id="A0A7R8ZRT2"/>
<name>A0A7R8ZRT2_9CRUS</name>
<gene>
    <name evidence="2" type="ORF">CTOB1V02_LOCUS7543</name>
</gene>
<feature type="region of interest" description="Disordered" evidence="1">
    <location>
        <begin position="1"/>
        <end position="37"/>
    </location>
</feature>
<proteinExistence type="predicted"/>
<dbReference type="EMBL" id="OB662217">
    <property type="protein sequence ID" value="CAD7229675.1"/>
    <property type="molecule type" value="Genomic_DNA"/>
</dbReference>
<reference evidence="2" key="1">
    <citation type="submission" date="2020-11" db="EMBL/GenBank/DDBJ databases">
        <authorList>
            <person name="Tran Van P."/>
        </authorList>
    </citation>
    <scope>NUCLEOTIDE SEQUENCE</scope>
</reference>
<feature type="compositionally biased region" description="Polar residues" evidence="1">
    <location>
        <begin position="1"/>
        <end position="13"/>
    </location>
</feature>
<accession>A0A7R8ZRT2</accession>
<organism evidence="2">
    <name type="scientific">Cyprideis torosa</name>
    <dbReference type="NCBI Taxonomy" id="163714"/>
    <lineage>
        <taxon>Eukaryota</taxon>
        <taxon>Metazoa</taxon>
        <taxon>Ecdysozoa</taxon>
        <taxon>Arthropoda</taxon>
        <taxon>Crustacea</taxon>
        <taxon>Oligostraca</taxon>
        <taxon>Ostracoda</taxon>
        <taxon>Podocopa</taxon>
        <taxon>Podocopida</taxon>
        <taxon>Cytherocopina</taxon>
        <taxon>Cytheroidea</taxon>
        <taxon>Cytherideidae</taxon>
        <taxon>Cyprideis</taxon>
    </lineage>
</organism>